<gene>
    <name evidence="1" type="ORF">PFISCL1PPCAC_12396</name>
</gene>
<dbReference type="EMBL" id="BTSY01000003">
    <property type="protein sequence ID" value="GMT21099.1"/>
    <property type="molecule type" value="Genomic_DNA"/>
</dbReference>
<reference evidence="1" key="1">
    <citation type="submission" date="2023-10" db="EMBL/GenBank/DDBJ databases">
        <title>Genome assembly of Pristionchus species.</title>
        <authorList>
            <person name="Yoshida K."/>
            <person name="Sommer R.J."/>
        </authorList>
    </citation>
    <scope>NUCLEOTIDE SEQUENCE</scope>
    <source>
        <strain evidence="1">RS5133</strain>
    </source>
</reference>
<feature type="non-terminal residue" evidence="1">
    <location>
        <position position="104"/>
    </location>
</feature>
<dbReference type="AlphaFoldDB" id="A0AAV5VTK9"/>
<evidence type="ECO:0000313" key="2">
    <source>
        <dbReference type="Proteomes" id="UP001432322"/>
    </source>
</evidence>
<proteinExistence type="predicted"/>
<keyword evidence="2" id="KW-1185">Reference proteome</keyword>
<organism evidence="1 2">
    <name type="scientific">Pristionchus fissidentatus</name>
    <dbReference type="NCBI Taxonomy" id="1538716"/>
    <lineage>
        <taxon>Eukaryota</taxon>
        <taxon>Metazoa</taxon>
        <taxon>Ecdysozoa</taxon>
        <taxon>Nematoda</taxon>
        <taxon>Chromadorea</taxon>
        <taxon>Rhabditida</taxon>
        <taxon>Rhabditina</taxon>
        <taxon>Diplogasteromorpha</taxon>
        <taxon>Diplogasteroidea</taxon>
        <taxon>Neodiplogasteridae</taxon>
        <taxon>Pristionchus</taxon>
    </lineage>
</organism>
<feature type="non-terminal residue" evidence="1">
    <location>
        <position position="1"/>
    </location>
</feature>
<sequence length="104" mass="11191">QSPEPMDLCTTPPPAAVEETTQKSVATVRPFAEYNPASPANSSPTYLLTSTKAIGIGQFSTHFATDNACESLRFLLFALALAGILYQFPHKCRASEAKQGDRTV</sequence>
<dbReference type="Proteomes" id="UP001432322">
    <property type="component" value="Unassembled WGS sequence"/>
</dbReference>
<protein>
    <submittedName>
        <fullName evidence="1">Uncharacterized protein</fullName>
    </submittedName>
</protein>
<name>A0AAV5VTK9_9BILA</name>
<accession>A0AAV5VTK9</accession>
<evidence type="ECO:0000313" key="1">
    <source>
        <dbReference type="EMBL" id="GMT21099.1"/>
    </source>
</evidence>
<comment type="caution">
    <text evidence="1">The sequence shown here is derived from an EMBL/GenBank/DDBJ whole genome shotgun (WGS) entry which is preliminary data.</text>
</comment>